<dbReference type="InterPro" id="IPR001258">
    <property type="entry name" value="NHL_repeat"/>
</dbReference>
<feature type="non-terminal residue" evidence="4">
    <location>
        <position position="1"/>
    </location>
</feature>
<dbReference type="Pfam" id="PF01436">
    <property type="entry name" value="NHL"/>
    <property type="match status" value="1"/>
</dbReference>
<keyword evidence="1" id="KW-0677">Repeat</keyword>
<evidence type="ECO:0000256" key="2">
    <source>
        <dbReference type="PROSITE-ProRule" id="PRU00504"/>
    </source>
</evidence>
<dbReference type="EMBL" id="CAJNOR010010145">
    <property type="protein sequence ID" value="CAF1651449.1"/>
    <property type="molecule type" value="Genomic_DNA"/>
</dbReference>
<proteinExistence type="predicted"/>
<evidence type="ECO:0000313" key="4">
    <source>
        <dbReference type="EMBL" id="CAF1651449.1"/>
    </source>
</evidence>
<evidence type="ECO:0000256" key="1">
    <source>
        <dbReference type="ARBA" id="ARBA00022737"/>
    </source>
</evidence>
<feature type="repeat" description="NHL" evidence="2">
    <location>
        <begin position="266"/>
        <end position="306"/>
    </location>
</feature>
<keyword evidence="3" id="KW-0732">Signal</keyword>
<reference evidence="4" key="1">
    <citation type="submission" date="2021-02" db="EMBL/GenBank/DDBJ databases">
        <authorList>
            <person name="Nowell W R."/>
        </authorList>
    </citation>
    <scope>NUCLEOTIDE SEQUENCE</scope>
</reference>
<dbReference type="Gene3D" id="2.120.10.30">
    <property type="entry name" value="TolB, C-terminal domain"/>
    <property type="match status" value="1"/>
</dbReference>
<dbReference type="PANTHER" id="PTHR24104">
    <property type="entry name" value="E3 UBIQUITIN-PROTEIN LIGASE NHLRC1-RELATED"/>
    <property type="match status" value="1"/>
</dbReference>
<dbReference type="InterPro" id="IPR050952">
    <property type="entry name" value="TRIM-NHL_E3_ligases"/>
</dbReference>
<gene>
    <name evidence="4" type="ORF">XAT740_LOCUS55053</name>
</gene>
<protein>
    <recommendedName>
        <fullName evidence="6">NHL repeat containing protein-like protein</fullName>
    </recommendedName>
</protein>
<dbReference type="SUPFAM" id="SSF101898">
    <property type="entry name" value="NHL repeat"/>
    <property type="match status" value="1"/>
</dbReference>
<feature type="repeat" description="NHL" evidence="2">
    <location>
        <begin position="180"/>
        <end position="210"/>
    </location>
</feature>
<sequence>MTLILFYFIVSIIEHGLTFNQPKFCPDAIWNSNGTIFSGKNILTAPPSYIFITSNNSIYLVSEQGSFIYIWLNYSVHPTIIITDNLQNPQSIFVQNENEIYIDKGSSNNTVERWILKKNTSVSVMNVPSSCYGLFIDINNNLYCSLSNQNQVVKKWLDDDSLTPIIVAGIDHPDSTSDALNSPNGIFVDVNLNLYVADTYNHRVQMFKQGQLHGKTVAGSTSNNITVTLREPTGVTLDGDGYLYIVDRHEARIVRGKGNRFRCILGCFSTGYETNRLMRPRNLAFDNSGNIYVSDGMSHQILKFTY</sequence>
<evidence type="ECO:0000313" key="5">
    <source>
        <dbReference type="Proteomes" id="UP000663828"/>
    </source>
</evidence>
<dbReference type="GO" id="GO:0043161">
    <property type="term" value="P:proteasome-mediated ubiquitin-dependent protein catabolic process"/>
    <property type="evidence" value="ECO:0007669"/>
    <property type="project" value="TreeGrafter"/>
</dbReference>
<dbReference type="InterPro" id="IPR011042">
    <property type="entry name" value="6-blade_b-propeller_TolB-like"/>
</dbReference>
<dbReference type="PANTHER" id="PTHR24104:SF25">
    <property type="entry name" value="PROTEIN LIN-41"/>
    <property type="match status" value="1"/>
</dbReference>
<dbReference type="Proteomes" id="UP000663828">
    <property type="component" value="Unassembled WGS sequence"/>
</dbReference>
<feature type="signal peptide" evidence="3">
    <location>
        <begin position="1"/>
        <end position="18"/>
    </location>
</feature>
<dbReference type="CDD" id="cd05819">
    <property type="entry name" value="NHL"/>
    <property type="match status" value="1"/>
</dbReference>
<dbReference type="PROSITE" id="PS51125">
    <property type="entry name" value="NHL"/>
    <property type="match status" value="2"/>
</dbReference>
<evidence type="ECO:0008006" key="6">
    <source>
        <dbReference type="Google" id="ProtNLM"/>
    </source>
</evidence>
<keyword evidence="5" id="KW-1185">Reference proteome</keyword>
<accession>A0A816EMY4</accession>
<dbReference type="AlphaFoldDB" id="A0A816EMY4"/>
<dbReference type="GO" id="GO:0008270">
    <property type="term" value="F:zinc ion binding"/>
    <property type="evidence" value="ECO:0007669"/>
    <property type="project" value="UniProtKB-KW"/>
</dbReference>
<dbReference type="GO" id="GO:0061630">
    <property type="term" value="F:ubiquitin protein ligase activity"/>
    <property type="evidence" value="ECO:0007669"/>
    <property type="project" value="TreeGrafter"/>
</dbReference>
<evidence type="ECO:0000256" key="3">
    <source>
        <dbReference type="SAM" id="SignalP"/>
    </source>
</evidence>
<feature type="chain" id="PRO_5032815963" description="NHL repeat containing protein-like protein" evidence="3">
    <location>
        <begin position="19"/>
        <end position="306"/>
    </location>
</feature>
<comment type="caution">
    <text evidence="4">The sequence shown here is derived from an EMBL/GenBank/DDBJ whole genome shotgun (WGS) entry which is preliminary data.</text>
</comment>
<organism evidence="4 5">
    <name type="scientific">Adineta ricciae</name>
    <name type="common">Rotifer</name>
    <dbReference type="NCBI Taxonomy" id="249248"/>
    <lineage>
        <taxon>Eukaryota</taxon>
        <taxon>Metazoa</taxon>
        <taxon>Spiralia</taxon>
        <taxon>Gnathifera</taxon>
        <taxon>Rotifera</taxon>
        <taxon>Eurotatoria</taxon>
        <taxon>Bdelloidea</taxon>
        <taxon>Adinetida</taxon>
        <taxon>Adinetidae</taxon>
        <taxon>Adineta</taxon>
    </lineage>
</organism>
<dbReference type="GO" id="GO:0000209">
    <property type="term" value="P:protein polyubiquitination"/>
    <property type="evidence" value="ECO:0007669"/>
    <property type="project" value="TreeGrafter"/>
</dbReference>
<name>A0A816EMY4_ADIRI</name>